<evidence type="ECO:0000259" key="1">
    <source>
        <dbReference type="PROSITE" id="PS50213"/>
    </source>
</evidence>
<dbReference type="RefSeq" id="WP_076482754.1">
    <property type="nucleotide sequence ID" value="NZ_FTNT01000015.1"/>
</dbReference>
<dbReference type="SMART" id="SM00554">
    <property type="entry name" value="FAS1"/>
    <property type="match status" value="1"/>
</dbReference>
<keyword evidence="3" id="KW-1185">Reference proteome</keyword>
<dbReference type="GO" id="GO:0007155">
    <property type="term" value="P:cell adhesion"/>
    <property type="evidence" value="ECO:0007669"/>
    <property type="project" value="TreeGrafter"/>
</dbReference>
<dbReference type="InterPro" id="IPR050904">
    <property type="entry name" value="Adhesion/Biosynth-related"/>
</dbReference>
<name>A0A1N7HCA6_9NOCA</name>
<dbReference type="Gene3D" id="2.30.180.10">
    <property type="entry name" value="FAS1 domain"/>
    <property type="match status" value="1"/>
</dbReference>
<reference evidence="2 3" key="1">
    <citation type="submission" date="2017-01" db="EMBL/GenBank/DDBJ databases">
        <authorList>
            <person name="Mah S.A."/>
            <person name="Swanson W.J."/>
            <person name="Moy G.W."/>
            <person name="Vacquier V.D."/>
        </authorList>
    </citation>
    <scope>NUCLEOTIDE SEQUENCE [LARGE SCALE GENOMIC DNA]</scope>
    <source>
        <strain evidence="2 3">CPCC 203464</strain>
    </source>
</reference>
<dbReference type="STRING" id="1344003.SAMN05445060_3962"/>
<dbReference type="PANTHER" id="PTHR10900">
    <property type="entry name" value="PERIOSTIN-RELATED"/>
    <property type="match status" value="1"/>
</dbReference>
<dbReference type="PANTHER" id="PTHR10900:SF77">
    <property type="entry name" value="FI19380P1"/>
    <property type="match status" value="1"/>
</dbReference>
<dbReference type="GO" id="GO:0031012">
    <property type="term" value="C:extracellular matrix"/>
    <property type="evidence" value="ECO:0007669"/>
    <property type="project" value="TreeGrafter"/>
</dbReference>
<dbReference type="InterPro" id="IPR000782">
    <property type="entry name" value="FAS1_domain"/>
</dbReference>
<dbReference type="PROSITE" id="PS50213">
    <property type="entry name" value="FAS1"/>
    <property type="match status" value="1"/>
</dbReference>
<accession>A0A1N7HCA6</accession>
<dbReference type="GO" id="GO:0005615">
    <property type="term" value="C:extracellular space"/>
    <property type="evidence" value="ECO:0007669"/>
    <property type="project" value="TreeGrafter"/>
</dbReference>
<evidence type="ECO:0000313" key="3">
    <source>
        <dbReference type="Proteomes" id="UP000186218"/>
    </source>
</evidence>
<dbReference type="SUPFAM" id="SSF82153">
    <property type="entry name" value="FAS1 domain"/>
    <property type="match status" value="1"/>
</dbReference>
<dbReference type="OrthoDB" id="9800666at2"/>
<dbReference type="PROSITE" id="PS51257">
    <property type="entry name" value="PROKAR_LIPOPROTEIN"/>
    <property type="match status" value="1"/>
</dbReference>
<sequence>MDIDGRHSGRSRRWWTGVFGLPVACAITVGCSGGSPTPEITTYPSPSPSARSSALVGAGCADYAVANPSGPASLESMAEDPVTTAVSHNPMLTTLNSVITGSMNPGVDFVGLLGIGQHTVFAPTDAAFAALSPEKAAALRSDSALLNKVLGYHVVQGQVAPGAVARTHPTIEGSTLTVTRVGENLQVNGASTVVCGGIRTQNATVYLVDTVLMPPN</sequence>
<feature type="domain" description="FAS1" evidence="1">
    <location>
        <begin position="79"/>
        <end position="212"/>
    </location>
</feature>
<evidence type="ECO:0000313" key="2">
    <source>
        <dbReference type="EMBL" id="SIS22495.1"/>
    </source>
</evidence>
<dbReference type="Pfam" id="PF02469">
    <property type="entry name" value="Fasciclin"/>
    <property type="match status" value="1"/>
</dbReference>
<dbReference type="AlphaFoldDB" id="A0A1N7HCA6"/>
<dbReference type="InterPro" id="IPR036378">
    <property type="entry name" value="FAS1_dom_sf"/>
</dbReference>
<dbReference type="GO" id="GO:0050839">
    <property type="term" value="F:cell adhesion molecule binding"/>
    <property type="evidence" value="ECO:0007669"/>
    <property type="project" value="TreeGrafter"/>
</dbReference>
<organism evidence="2 3">
    <name type="scientific">Williamsia sterculiae</name>
    <dbReference type="NCBI Taxonomy" id="1344003"/>
    <lineage>
        <taxon>Bacteria</taxon>
        <taxon>Bacillati</taxon>
        <taxon>Actinomycetota</taxon>
        <taxon>Actinomycetes</taxon>
        <taxon>Mycobacteriales</taxon>
        <taxon>Nocardiaceae</taxon>
        <taxon>Williamsia</taxon>
    </lineage>
</organism>
<dbReference type="EMBL" id="FTNT01000015">
    <property type="protein sequence ID" value="SIS22495.1"/>
    <property type="molecule type" value="Genomic_DNA"/>
</dbReference>
<dbReference type="GO" id="GO:0030198">
    <property type="term" value="P:extracellular matrix organization"/>
    <property type="evidence" value="ECO:0007669"/>
    <property type="project" value="TreeGrafter"/>
</dbReference>
<gene>
    <name evidence="2" type="ORF">SAMN05445060_3962</name>
</gene>
<dbReference type="Proteomes" id="UP000186218">
    <property type="component" value="Unassembled WGS sequence"/>
</dbReference>
<protein>
    <submittedName>
        <fullName evidence="2">Uncaracterized surface protein containing fasciclin (FAS1) repeats</fullName>
    </submittedName>
</protein>
<proteinExistence type="predicted"/>